<comment type="caution">
    <text evidence="1">The sequence shown here is derived from an EMBL/GenBank/DDBJ whole genome shotgun (WGS) entry which is preliminary data.</text>
</comment>
<accession>A0ABQ9WRN0</accession>
<reference evidence="1 2" key="1">
    <citation type="journal article" date="2022" name="bioRxiv">
        <title>Genomics of Preaxostyla Flagellates Illuminates Evolutionary Transitions and the Path Towards Mitochondrial Loss.</title>
        <authorList>
            <person name="Novak L.V.F."/>
            <person name="Treitli S.C."/>
            <person name="Pyrih J."/>
            <person name="Halakuc P."/>
            <person name="Pipaliya S.V."/>
            <person name="Vacek V."/>
            <person name="Brzon O."/>
            <person name="Soukal P."/>
            <person name="Eme L."/>
            <person name="Dacks J.B."/>
            <person name="Karnkowska A."/>
            <person name="Elias M."/>
            <person name="Hampl V."/>
        </authorList>
    </citation>
    <scope>NUCLEOTIDE SEQUENCE [LARGE SCALE GENOMIC DNA]</scope>
    <source>
        <strain evidence="1">NAU3</strain>
        <tissue evidence="1">Gut</tissue>
    </source>
</reference>
<dbReference type="EMBL" id="JARBJD010000504">
    <property type="protein sequence ID" value="KAK2941412.1"/>
    <property type="molecule type" value="Genomic_DNA"/>
</dbReference>
<sequence>MWIVLASIDTSSFDPNWMNIVSESPGCVVGAVRCVIFSEAKAVLNVCYLLVRALRQTEIECLSKRISLDLTLHQEELVDLVQRDESIERLLFHVVQRVSGTACADASSINGPLSTCAEDRQSQIRVRIFEKTVMSG</sequence>
<evidence type="ECO:0000313" key="1">
    <source>
        <dbReference type="EMBL" id="KAK2941412.1"/>
    </source>
</evidence>
<proteinExistence type="predicted"/>
<keyword evidence="2" id="KW-1185">Reference proteome</keyword>
<organism evidence="1 2">
    <name type="scientific">Blattamonas nauphoetae</name>
    <dbReference type="NCBI Taxonomy" id="2049346"/>
    <lineage>
        <taxon>Eukaryota</taxon>
        <taxon>Metamonada</taxon>
        <taxon>Preaxostyla</taxon>
        <taxon>Oxymonadida</taxon>
        <taxon>Blattamonas</taxon>
    </lineage>
</organism>
<evidence type="ECO:0000313" key="2">
    <source>
        <dbReference type="Proteomes" id="UP001281761"/>
    </source>
</evidence>
<dbReference type="Proteomes" id="UP001281761">
    <property type="component" value="Unassembled WGS sequence"/>
</dbReference>
<gene>
    <name evidence="1" type="ORF">BLNAU_23680</name>
</gene>
<protein>
    <submittedName>
        <fullName evidence="1">Uncharacterized protein</fullName>
    </submittedName>
</protein>
<name>A0ABQ9WRN0_9EUKA</name>